<dbReference type="FunFam" id="1.20.1740.10:FF:000004">
    <property type="entry name" value="Sodium:alanine symporter family protein"/>
    <property type="match status" value="1"/>
</dbReference>
<dbReference type="AlphaFoldDB" id="A0A4V2W5B3"/>
<evidence type="ECO:0000256" key="6">
    <source>
        <dbReference type="ARBA" id="ARBA00022847"/>
    </source>
</evidence>
<dbReference type="Pfam" id="PF01235">
    <property type="entry name" value="Na_Ala_symp"/>
    <property type="match status" value="1"/>
</dbReference>
<comment type="similarity">
    <text evidence="2 9">Belongs to the alanine or glycine:cation symporter (AGCS) (TC 2.A.25) family.</text>
</comment>
<evidence type="ECO:0000256" key="2">
    <source>
        <dbReference type="ARBA" id="ARBA00009261"/>
    </source>
</evidence>
<organism evidence="10 11">
    <name type="scientific">Biostraticola tofi</name>
    <dbReference type="NCBI Taxonomy" id="466109"/>
    <lineage>
        <taxon>Bacteria</taxon>
        <taxon>Pseudomonadati</taxon>
        <taxon>Pseudomonadota</taxon>
        <taxon>Gammaproteobacteria</taxon>
        <taxon>Enterobacterales</taxon>
        <taxon>Bruguierivoracaceae</taxon>
        <taxon>Biostraticola</taxon>
    </lineage>
</organism>
<dbReference type="GO" id="GO:0005886">
    <property type="term" value="C:plasma membrane"/>
    <property type="evidence" value="ECO:0007669"/>
    <property type="project" value="UniProtKB-SubCell"/>
</dbReference>
<accession>A0A4V2W5B3</accession>
<feature type="transmembrane region" description="Helical" evidence="9">
    <location>
        <begin position="419"/>
        <end position="439"/>
    </location>
</feature>
<evidence type="ECO:0000256" key="7">
    <source>
        <dbReference type="ARBA" id="ARBA00022989"/>
    </source>
</evidence>
<dbReference type="RefSeq" id="WP_131864467.1">
    <property type="nucleotide sequence ID" value="NZ_SMCR01000002.1"/>
</dbReference>
<feature type="transmembrane region" description="Helical" evidence="9">
    <location>
        <begin position="348"/>
        <end position="371"/>
    </location>
</feature>
<dbReference type="Proteomes" id="UP000295719">
    <property type="component" value="Unassembled WGS sequence"/>
</dbReference>
<feature type="transmembrane region" description="Helical" evidence="9">
    <location>
        <begin position="63"/>
        <end position="86"/>
    </location>
</feature>
<feature type="transmembrane region" description="Helical" evidence="9">
    <location>
        <begin position="137"/>
        <end position="156"/>
    </location>
</feature>
<evidence type="ECO:0000256" key="8">
    <source>
        <dbReference type="ARBA" id="ARBA00023136"/>
    </source>
</evidence>
<dbReference type="InterPro" id="IPR001463">
    <property type="entry name" value="Na/Ala_symport"/>
</dbReference>
<dbReference type="PANTHER" id="PTHR30330">
    <property type="entry name" value="AGSS FAMILY TRANSPORTER, SODIUM-ALANINE"/>
    <property type="match status" value="1"/>
</dbReference>
<dbReference type="PANTHER" id="PTHR30330:SF1">
    <property type="entry name" value="AMINO-ACID CARRIER PROTEIN ALST"/>
    <property type="match status" value="1"/>
</dbReference>
<feature type="transmembrane region" description="Helical" evidence="9">
    <location>
        <begin position="92"/>
        <end position="116"/>
    </location>
</feature>
<name>A0A4V2W5B3_9GAMM</name>
<protein>
    <submittedName>
        <fullName evidence="10">AGCS family alanine or glycine:cation symporter</fullName>
    </submittedName>
</protein>
<keyword evidence="3 9" id="KW-0813">Transport</keyword>
<evidence type="ECO:0000256" key="3">
    <source>
        <dbReference type="ARBA" id="ARBA00022448"/>
    </source>
</evidence>
<proteinExistence type="inferred from homology"/>
<gene>
    <name evidence="10" type="ORF">EDC52_102432</name>
</gene>
<dbReference type="EMBL" id="SMCR01000002">
    <property type="protein sequence ID" value="TCV99094.1"/>
    <property type="molecule type" value="Genomic_DNA"/>
</dbReference>
<evidence type="ECO:0000256" key="5">
    <source>
        <dbReference type="ARBA" id="ARBA00022692"/>
    </source>
</evidence>
<dbReference type="OrthoDB" id="9806926at2"/>
<dbReference type="NCBIfam" id="TIGR00835">
    <property type="entry name" value="agcS"/>
    <property type="match status" value="1"/>
</dbReference>
<comment type="caution">
    <text evidence="10">The sequence shown here is derived from an EMBL/GenBank/DDBJ whole genome shotgun (WGS) entry which is preliminary data.</text>
</comment>
<dbReference type="PRINTS" id="PR00175">
    <property type="entry name" value="NAALASMPORT"/>
</dbReference>
<feature type="transmembrane region" description="Helical" evidence="9">
    <location>
        <begin position="12"/>
        <end position="30"/>
    </location>
</feature>
<evidence type="ECO:0000313" key="10">
    <source>
        <dbReference type="EMBL" id="TCV99094.1"/>
    </source>
</evidence>
<keyword evidence="4" id="KW-1003">Cell membrane</keyword>
<keyword evidence="11" id="KW-1185">Reference proteome</keyword>
<feature type="transmembrane region" description="Helical" evidence="9">
    <location>
        <begin position="233"/>
        <end position="261"/>
    </location>
</feature>
<evidence type="ECO:0000256" key="4">
    <source>
        <dbReference type="ARBA" id="ARBA00022475"/>
    </source>
</evidence>
<keyword evidence="6 9" id="KW-0769">Symport</keyword>
<evidence type="ECO:0000313" key="11">
    <source>
        <dbReference type="Proteomes" id="UP000295719"/>
    </source>
</evidence>
<reference evidence="10 11" key="1">
    <citation type="submission" date="2019-03" db="EMBL/GenBank/DDBJ databases">
        <title>Genomic Encyclopedia of Type Strains, Phase IV (KMG-IV): sequencing the most valuable type-strain genomes for metagenomic binning, comparative biology and taxonomic classification.</title>
        <authorList>
            <person name="Goeker M."/>
        </authorList>
    </citation>
    <scope>NUCLEOTIDE SEQUENCE [LARGE SCALE GENOMIC DNA]</scope>
    <source>
        <strain evidence="10 11">DSM 19580</strain>
    </source>
</reference>
<keyword evidence="5 9" id="KW-0812">Transmembrane</keyword>
<keyword evidence="7 9" id="KW-1133">Transmembrane helix</keyword>
<keyword evidence="9" id="KW-0997">Cell inner membrane</keyword>
<sequence>MADLLDFINNLMWDSVLVYLLLGTGIWFTARSGFIQFRHFTHLFTILHGAAAEDRSGISPFQALCISLAARIGCGNLMGVALALTLGGPGAIVWMWLAAMAGMATAFAESTLAQLYKVRDADGNYRGGPAWYMAHGLGLRWMGVIFTLFMLCGYGGVFSSLQANAIAQSMESLMGISRPVTGLALLALSALLFISGMRFISRLCQWLVPAMAMLYVLLALWVMAAHAERLPDVAVLVLTSAFGFEPAASGIAGFAVAQAVFQGIQRGLFSNGAGMGSISNISAAARAWPPHPASHGYIQMLSVFIDTLVICGATAAIILTSGSLDRAGADMQGFRLIQQSLLSVSGHWSVLFVTLAVFVFSFASIIGNYVCAESCLHFFRLHPRRLVPMLRLTTLAMIMYGCLEEIPVLWQLANLTMGLMSLTNLIALLLLSHTVLMLARDYNSQRGVGKLPTFYRANFPGIAAQLSPGMWEKPVITK</sequence>
<evidence type="ECO:0000256" key="9">
    <source>
        <dbReference type="RuleBase" id="RU363064"/>
    </source>
</evidence>
<feature type="transmembrane region" description="Helical" evidence="9">
    <location>
        <begin position="206"/>
        <end position="227"/>
    </location>
</feature>
<evidence type="ECO:0000256" key="1">
    <source>
        <dbReference type="ARBA" id="ARBA00004651"/>
    </source>
</evidence>
<feature type="transmembrane region" description="Helical" evidence="9">
    <location>
        <begin position="303"/>
        <end position="324"/>
    </location>
</feature>
<feature type="transmembrane region" description="Helical" evidence="9">
    <location>
        <begin position="392"/>
        <end position="413"/>
    </location>
</feature>
<comment type="subcellular location">
    <subcellularLocation>
        <location evidence="9">Cell inner membrane</location>
        <topology evidence="9">Multi-pass membrane protein</topology>
    </subcellularLocation>
    <subcellularLocation>
        <location evidence="1">Cell membrane</location>
        <topology evidence="1">Multi-pass membrane protein</topology>
    </subcellularLocation>
</comment>
<feature type="transmembrane region" description="Helical" evidence="9">
    <location>
        <begin position="176"/>
        <end position="194"/>
    </location>
</feature>
<dbReference type="GO" id="GO:0005283">
    <property type="term" value="F:amino acid:sodium symporter activity"/>
    <property type="evidence" value="ECO:0007669"/>
    <property type="project" value="InterPro"/>
</dbReference>
<keyword evidence="8 9" id="KW-0472">Membrane</keyword>
<dbReference type="Gene3D" id="1.20.1740.10">
    <property type="entry name" value="Amino acid/polyamine transporter I"/>
    <property type="match status" value="1"/>
</dbReference>